<organism evidence="1 2">
    <name type="scientific">Gigaspora rosea</name>
    <dbReference type="NCBI Taxonomy" id="44941"/>
    <lineage>
        <taxon>Eukaryota</taxon>
        <taxon>Fungi</taxon>
        <taxon>Fungi incertae sedis</taxon>
        <taxon>Mucoromycota</taxon>
        <taxon>Glomeromycotina</taxon>
        <taxon>Glomeromycetes</taxon>
        <taxon>Diversisporales</taxon>
        <taxon>Gigasporaceae</taxon>
        <taxon>Gigaspora</taxon>
    </lineage>
</organism>
<name>A0A397W6A0_9GLOM</name>
<evidence type="ECO:0000313" key="1">
    <source>
        <dbReference type="EMBL" id="RIB29798.1"/>
    </source>
</evidence>
<dbReference type="EMBL" id="QKWP01000029">
    <property type="protein sequence ID" value="RIB29798.1"/>
    <property type="molecule type" value="Genomic_DNA"/>
</dbReference>
<comment type="caution">
    <text evidence="1">The sequence shown here is derived from an EMBL/GenBank/DDBJ whole genome shotgun (WGS) entry which is preliminary data.</text>
</comment>
<gene>
    <name evidence="1" type="ORF">C2G38_2154456</name>
</gene>
<keyword evidence="2" id="KW-1185">Reference proteome</keyword>
<proteinExistence type="predicted"/>
<accession>A0A397W6A0</accession>
<dbReference type="Proteomes" id="UP000266673">
    <property type="component" value="Unassembled WGS sequence"/>
</dbReference>
<reference evidence="1 2" key="1">
    <citation type="submission" date="2018-06" db="EMBL/GenBank/DDBJ databases">
        <title>Comparative genomics reveals the genomic features of Rhizophagus irregularis, R. cerebriforme, R. diaphanum and Gigaspora rosea, and their symbiotic lifestyle signature.</title>
        <authorList>
            <person name="Morin E."/>
            <person name="San Clemente H."/>
            <person name="Chen E.C.H."/>
            <person name="De La Providencia I."/>
            <person name="Hainaut M."/>
            <person name="Kuo A."/>
            <person name="Kohler A."/>
            <person name="Murat C."/>
            <person name="Tang N."/>
            <person name="Roy S."/>
            <person name="Loubradou J."/>
            <person name="Henrissat B."/>
            <person name="Grigoriev I.V."/>
            <person name="Corradi N."/>
            <person name="Roux C."/>
            <person name="Martin F.M."/>
        </authorList>
    </citation>
    <scope>NUCLEOTIDE SEQUENCE [LARGE SCALE GENOMIC DNA]</scope>
    <source>
        <strain evidence="1 2">DAOM 194757</strain>
    </source>
</reference>
<sequence length="143" mass="16514">MISNDSEMTDKSDLTIELDRTRRLLETTQQENWQMPQLIMNLNSRIEQMSRFASQQKRIDSVIKIAKAKCMLLLNDIDLLIANNSRFSLENLIAYSPREWLNGRNKVVVKFVETLVQNNYTTDILSPEKLFKAAVTVDSIYGA</sequence>
<dbReference type="AlphaFoldDB" id="A0A397W6A0"/>
<evidence type="ECO:0000313" key="2">
    <source>
        <dbReference type="Proteomes" id="UP000266673"/>
    </source>
</evidence>
<protein>
    <submittedName>
        <fullName evidence="1">Uncharacterized protein</fullName>
    </submittedName>
</protein>